<organism evidence="1 2">
    <name type="scientific">Dermacentor silvarum</name>
    <name type="common">Tick</name>
    <dbReference type="NCBI Taxonomy" id="543639"/>
    <lineage>
        <taxon>Eukaryota</taxon>
        <taxon>Metazoa</taxon>
        <taxon>Ecdysozoa</taxon>
        <taxon>Arthropoda</taxon>
        <taxon>Chelicerata</taxon>
        <taxon>Arachnida</taxon>
        <taxon>Acari</taxon>
        <taxon>Parasitiformes</taxon>
        <taxon>Ixodida</taxon>
        <taxon>Ixodoidea</taxon>
        <taxon>Ixodidae</taxon>
        <taxon>Rhipicephalinae</taxon>
        <taxon>Dermacentor</taxon>
    </lineage>
</organism>
<dbReference type="EMBL" id="CM023472">
    <property type="protein sequence ID" value="KAH7960086.1"/>
    <property type="molecule type" value="Genomic_DNA"/>
</dbReference>
<keyword evidence="2" id="KW-1185">Reference proteome</keyword>
<protein>
    <submittedName>
        <fullName evidence="1">Uncharacterized protein</fullName>
    </submittedName>
</protein>
<evidence type="ECO:0000313" key="2">
    <source>
        <dbReference type="Proteomes" id="UP000821865"/>
    </source>
</evidence>
<reference evidence="1" key="1">
    <citation type="submission" date="2020-05" db="EMBL/GenBank/DDBJ databases">
        <title>Large-scale comparative analyses of tick genomes elucidate their genetic diversity and vector capacities.</title>
        <authorList>
            <person name="Jia N."/>
            <person name="Wang J."/>
            <person name="Shi W."/>
            <person name="Du L."/>
            <person name="Sun Y."/>
            <person name="Zhan W."/>
            <person name="Jiang J."/>
            <person name="Wang Q."/>
            <person name="Zhang B."/>
            <person name="Ji P."/>
            <person name="Sakyi L.B."/>
            <person name="Cui X."/>
            <person name="Yuan T."/>
            <person name="Jiang B."/>
            <person name="Yang W."/>
            <person name="Lam T.T.-Y."/>
            <person name="Chang Q."/>
            <person name="Ding S."/>
            <person name="Wang X."/>
            <person name="Zhu J."/>
            <person name="Ruan X."/>
            <person name="Zhao L."/>
            <person name="Wei J."/>
            <person name="Que T."/>
            <person name="Du C."/>
            <person name="Cheng J."/>
            <person name="Dai P."/>
            <person name="Han X."/>
            <person name="Huang E."/>
            <person name="Gao Y."/>
            <person name="Liu J."/>
            <person name="Shao H."/>
            <person name="Ye R."/>
            <person name="Li L."/>
            <person name="Wei W."/>
            <person name="Wang X."/>
            <person name="Wang C."/>
            <person name="Yang T."/>
            <person name="Huo Q."/>
            <person name="Li W."/>
            <person name="Guo W."/>
            <person name="Chen H."/>
            <person name="Zhou L."/>
            <person name="Ni X."/>
            <person name="Tian J."/>
            <person name="Zhou Y."/>
            <person name="Sheng Y."/>
            <person name="Liu T."/>
            <person name="Pan Y."/>
            <person name="Xia L."/>
            <person name="Li J."/>
            <person name="Zhao F."/>
            <person name="Cao W."/>
        </authorList>
    </citation>
    <scope>NUCLEOTIDE SEQUENCE</scope>
    <source>
        <strain evidence="1">Dsil-2018</strain>
    </source>
</reference>
<evidence type="ECO:0000313" key="1">
    <source>
        <dbReference type="EMBL" id="KAH7960086.1"/>
    </source>
</evidence>
<comment type="caution">
    <text evidence="1">The sequence shown here is derived from an EMBL/GenBank/DDBJ whole genome shotgun (WGS) entry which is preliminary data.</text>
</comment>
<accession>A0ACB8D6Q9</accession>
<gene>
    <name evidence="1" type="ORF">HPB49_016902</name>
</gene>
<sequence>MAPEKLTWAERIVCKPDPRDEEMIRLREEVRSLRQAITQPQPSHPPTGHPLPLDTQSSFPAGTSTSTPPTKKKRKDVPPPSAKRTELKQSDKTAEMEAQFEAKLEAKLTAKLAHFQQQMRDEFQQFLEKHLQKLEARFTTLEARIDSLIDERFKILENKRDTFCTQLRTQMGLIVAEATNQMQAVPLPRTTHPPSTSQTSGQQNGRQWLTTTADAYCNCVAATVCFDIVHEDLSDDDECASDDA</sequence>
<name>A0ACB8D6Q9_DERSI</name>
<dbReference type="Proteomes" id="UP000821865">
    <property type="component" value="Chromosome 3"/>
</dbReference>
<proteinExistence type="predicted"/>